<keyword evidence="1" id="KW-0812">Transmembrane</keyword>
<keyword evidence="1" id="KW-1133">Transmembrane helix</keyword>
<keyword evidence="1" id="KW-0472">Membrane</keyword>
<dbReference type="RefSeq" id="WP_146528562.1">
    <property type="nucleotide sequence ID" value="NZ_SJPV01000007.1"/>
</dbReference>
<dbReference type="AlphaFoldDB" id="A0A5C6DHI9"/>
<proteinExistence type="predicted"/>
<evidence type="ECO:0000313" key="3">
    <source>
        <dbReference type="Proteomes" id="UP000319143"/>
    </source>
</evidence>
<accession>A0A5C6DHI9</accession>
<dbReference type="Proteomes" id="UP000319143">
    <property type="component" value="Unassembled WGS sequence"/>
</dbReference>
<organism evidence="2 3">
    <name type="scientific">Novipirellula artificiosorum</name>
    <dbReference type="NCBI Taxonomy" id="2528016"/>
    <lineage>
        <taxon>Bacteria</taxon>
        <taxon>Pseudomonadati</taxon>
        <taxon>Planctomycetota</taxon>
        <taxon>Planctomycetia</taxon>
        <taxon>Pirellulales</taxon>
        <taxon>Pirellulaceae</taxon>
        <taxon>Novipirellula</taxon>
    </lineage>
</organism>
<sequence length="97" mass="10650">MTDKLGIPERIGAAINELDIDFSRFSLVGWIVSLLSLIAGGGVAYLVCMAIVRRNGLDRATGMVFCITVISISTLTFLALRRVAQFKGWSITKREDE</sequence>
<feature type="transmembrane region" description="Helical" evidence="1">
    <location>
        <begin position="27"/>
        <end position="48"/>
    </location>
</feature>
<feature type="transmembrane region" description="Helical" evidence="1">
    <location>
        <begin position="60"/>
        <end position="80"/>
    </location>
</feature>
<keyword evidence="3" id="KW-1185">Reference proteome</keyword>
<gene>
    <name evidence="2" type="ORF">Poly41_43200</name>
</gene>
<evidence type="ECO:0000256" key="1">
    <source>
        <dbReference type="SAM" id="Phobius"/>
    </source>
</evidence>
<comment type="caution">
    <text evidence="2">The sequence shown here is derived from an EMBL/GenBank/DDBJ whole genome shotgun (WGS) entry which is preliminary data.</text>
</comment>
<dbReference type="OrthoDB" id="276476at2"/>
<evidence type="ECO:0000313" key="2">
    <source>
        <dbReference type="EMBL" id="TWU35171.1"/>
    </source>
</evidence>
<name>A0A5C6DHI9_9BACT</name>
<reference evidence="2 3" key="1">
    <citation type="submission" date="2019-02" db="EMBL/GenBank/DDBJ databases">
        <title>Deep-cultivation of Planctomycetes and their phenomic and genomic characterization uncovers novel biology.</title>
        <authorList>
            <person name="Wiegand S."/>
            <person name="Jogler M."/>
            <person name="Boedeker C."/>
            <person name="Pinto D."/>
            <person name="Vollmers J."/>
            <person name="Rivas-Marin E."/>
            <person name="Kohn T."/>
            <person name="Peeters S.H."/>
            <person name="Heuer A."/>
            <person name="Rast P."/>
            <person name="Oberbeckmann S."/>
            <person name="Bunk B."/>
            <person name="Jeske O."/>
            <person name="Meyerdierks A."/>
            <person name="Storesund J.E."/>
            <person name="Kallscheuer N."/>
            <person name="Luecker S."/>
            <person name="Lage O.M."/>
            <person name="Pohl T."/>
            <person name="Merkel B.J."/>
            <person name="Hornburger P."/>
            <person name="Mueller R.-W."/>
            <person name="Bruemmer F."/>
            <person name="Labrenz M."/>
            <person name="Spormann A.M."/>
            <person name="Op Den Camp H."/>
            <person name="Overmann J."/>
            <person name="Amann R."/>
            <person name="Jetten M.S.M."/>
            <person name="Mascher T."/>
            <person name="Medema M.H."/>
            <person name="Devos D.P."/>
            <person name="Kaster A.-K."/>
            <person name="Ovreas L."/>
            <person name="Rohde M."/>
            <person name="Galperin M.Y."/>
            <person name="Jogler C."/>
        </authorList>
    </citation>
    <scope>NUCLEOTIDE SEQUENCE [LARGE SCALE GENOMIC DNA]</scope>
    <source>
        <strain evidence="2 3">Poly41</strain>
    </source>
</reference>
<dbReference type="EMBL" id="SJPV01000007">
    <property type="protein sequence ID" value="TWU35171.1"/>
    <property type="molecule type" value="Genomic_DNA"/>
</dbReference>
<protein>
    <submittedName>
        <fullName evidence="2">Uncharacterized protein</fullName>
    </submittedName>
</protein>